<protein>
    <submittedName>
        <fullName evidence="2">Heavy-metal-associated domain-containing protein</fullName>
    </submittedName>
</protein>
<evidence type="ECO:0000313" key="2">
    <source>
        <dbReference type="EMBL" id="MVT27171.1"/>
    </source>
</evidence>
<accession>A0A7K1UM97</accession>
<keyword evidence="3" id="KW-1185">Reference proteome</keyword>
<reference evidence="2 3" key="1">
    <citation type="submission" date="2019-12" db="EMBL/GenBank/DDBJ databases">
        <title>Nesterenkonia muleiensis sp. nov., a novel actinobacterium isolated from sap of Populus euphratica.</title>
        <authorList>
            <person name="Wang R."/>
        </authorList>
    </citation>
    <scope>NUCLEOTIDE SEQUENCE [LARGE SCALE GENOMIC DNA]</scope>
    <source>
        <strain evidence="2 3">F10</strain>
    </source>
</reference>
<evidence type="ECO:0000313" key="3">
    <source>
        <dbReference type="Proteomes" id="UP000460157"/>
    </source>
</evidence>
<dbReference type="OrthoDB" id="128043at2"/>
<comment type="caution">
    <text evidence="2">The sequence shown here is derived from an EMBL/GenBank/DDBJ whole genome shotgun (WGS) entry which is preliminary data.</text>
</comment>
<dbReference type="EMBL" id="WRPM01000093">
    <property type="protein sequence ID" value="MVT27171.1"/>
    <property type="molecule type" value="Genomic_DNA"/>
</dbReference>
<organism evidence="2 3">
    <name type="scientific">Nesterenkonia alkaliphila</name>
    <dbReference type="NCBI Taxonomy" id="1463631"/>
    <lineage>
        <taxon>Bacteria</taxon>
        <taxon>Bacillati</taxon>
        <taxon>Actinomycetota</taxon>
        <taxon>Actinomycetes</taxon>
        <taxon>Micrococcales</taxon>
        <taxon>Micrococcaceae</taxon>
        <taxon>Nesterenkonia</taxon>
    </lineage>
</organism>
<feature type="region of interest" description="Disordered" evidence="1">
    <location>
        <begin position="301"/>
        <end position="325"/>
    </location>
</feature>
<name>A0A7K1UM97_9MICC</name>
<dbReference type="AlphaFoldDB" id="A0A7K1UM97"/>
<proteinExistence type="predicted"/>
<evidence type="ECO:0000256" key="1">
    <source>
        <dbReference type="SAM" id="MobiDB-lite"/>
    </source>
</evidence>
<sequence length="325" mass="34541">MKAPARLGLYGLILVAVFVVSGFTANAVIDEDTVQNWVDDADHHSPEGHDAEGDDMSNGGHQGHGVDAASVGLGVAQDGYQLTEVTAPGETGTGGELSLAVTGPDGDRVTEFELDHEQEMHLIAVRADGQHFRHVHPERDENGTWSIPWEWEEAGTYRIFADFVPAEVGEGLTLSTTVQVAGIYDPVVAEPASETTVDGFDVAVEGDLVAGEASELTMTITRDGEPVTELEPYLGAFGHLVALREGDLAYLHVHPHGDAPEASEISGPEIVFEATAPTEGRYLLFLDFQVDGNLHTAPLVVNTTSSTDSGDAGQANNEEGEDHDH</sequence>
<feature type="compositionally biased region" description="Polar residues" evidence="1">
    <location>
        <begin position="301"/>
        <end position="317"/>
    </location>
</feature>
<feature type="compositionally biased region" description="Basic and acidic residues" evidence="1">
    <location>
        <begin position="40"/>
        <end position="51"/>
    </location>
</feature>
<gene>
    <name evidence="2" type="ORF">GNZ21_12560</name>
</gene>
<dbReference type="Proteomes" id="UP000460157">
    <property type="component" value="Unassembled WGS sequence"/>
</dbReference>
<feature type="region of interest" description="Disordered" evidence="1">
    <location>
        <begin position="39"/>
        <end position="65"/>
    </location>
</feature>
<dbReference type="RefSeq" id="WP_157324878.1">
    <property type="nucleotide sequence ID" value="NZ_BMFX01000032.1"/>
</dbReference>